<evidence type="ECO:0000313" key="5">
    <source>
        <dbReference type="EMBL" id="CAH3153036.1"/>
    </source>
</evidence>
<dbReference type="PANTHER" id="PTHR31109:SF2">
    <property type="entry name" value="RIBOSOME BIOGENESIS PROTEIN SLX9 HOMOLOG"/>
    <property type="match status" value="1"/>
</dbReference>
<feature type="compositionally biased region" description="Basic residues" evidence="4">
    <location>
        <begin position="1"/>
        <end position="11"/>
    </location>
</feature>
<evidence type="ECO:0000256" key="2">
    <source>
        <dbReference type="ARBA" id="ARBA00011022"/>
    </source>
</evidence>
<evidence type="ECO:0000256" key="4">
    <source>
        <dbReference type="SAM" id="MobiDB-lite"/>
    </source>
</evidence>
<feature type="compositionally biased region" description="Basic and acidic residues" evidence="4">
    <location>
        <begin position="20"/>
        <end position="29"/>
    </location>
</feature>
<dbReference type="PANTHER" id="PTHR31109">
    <property type="entry name" value="PROTEIN FAM207A"/>
    <property type="match status" value="1"/>
</dbReference>
<evidence type="ECO:0008006" key="7">
    <source>
        <dbReference type="Google" id="ProtNLM"/>
    </source>
</evidence>
<accession>A0AAU9XNH5</accession>
<gene>
    <name evidence="5" type="ORF">PMEA_00026928</name>
</gene>
<evidence type="ECO:0000256" key="3">
    <source>
        <dbReference type="ARBA" id="ARBA00023242"/>
    </source>
</evidence>
<reference evidence="5 6" key="1">
    <citation type="submission" date="2022-05" db="EMBL/GenBank/DDBJ databases">
        <authorList>
            <consortium name="Genoscope - CEA"/>
            <person name="William W."/>
        </authorList>
    </citation>
    <scope>NUCLEOTIDE SEQUENCE [LARGE SCALE GENOMIC DNA]</scope>
</reference>
<dbReference type="GO" id="GO:0000462">
    <property type="term" value="P:maturation of SSU-rRNA from tricistronic rRNA transcript (SSU-rRNA, 5.8S rRNA, LSU-rRNA)"/>
    <property type="evidence" value="ECO:0007669"/>
    <property type="project" value="InterPro"/>
</dbReference>
<dbReference type="Pfam" id="PF15341">
    <property type="entry name" value="SLX9"/>
    <property type="match status" value="1"/>
</dbReference>
<keyword evidence="6" id="KW-1185">Reference proteome</keyword>
<evidence type="ECO:0000313" key="6">
    <source>
        <dbReference type="Proteomes" id="UP001159428"/>
    </source>
</evidence>
<protein>
    <recommendedName>
        <fullName evidence="7">Ribosome biogenesis protein SLX9</fullName>
    </recommendedName>
</protein>
<proteinExistence type="inferred from homology"/>
<comment type="caution">
    <text evidence="5">The sequence shown here is derived from an EMBL/GenBank/DDBJ whole genome shotgun (WGS) entry which is preliminary data.</text>
</comment>
<feature type="compositionally biased region" description="Basic and acidic residues" evidence="4">
    <location>
        <begin position="52"/>
        <end position="61"/>
    </location>
</feature>
<keyword evidence="3" id="KW-0539">Nucleus</keyword>
<name>A0AAU9XNH5_9CNID</name>
<dbReference type="EMBL" id="CALNXJ010000052">
    <property type="protein sequence ID" value="CAH3153036.1"/>
    <property type="molecule type" value="Genomic_DNA"/>
</dbReference>
<dbReference type="AlphaFoldDB" id="A0AAU9XNH5"/>
<comment type="subcellular location">
    <subcellularLocation>
        <location evidence="1">Nucleus</location>
        <location evidence="1">Nucleolus</location>
    </subcellularLocation>
</comment>
<dbReference type="Proteomes" id="UP001159428">
    <property type="component" value="Unassembled WGS sequence"/>
</dbReference>
<dbReference type="GO" id="GO:0005730">
    <property type="term" value="C:nucleolus"/>
    <property type="evidence" value="ECO:0007669"/>
    <property type="project" value="UniProtKB-SubCell"/>
</dbReference>
<feature type="compositionally biased region" description="Basic residues" evidence="4">
    <location>
        <begin position="73"/>
        <end position="86"/>
    </location>
</feature>
<feature type="region of interest" description="Disordered" evidence="4">
    <location>
        <begin position="1"/>
        <end position="86"/>
    </location>
</feature>
<sequence>MGKIKRNRQKLHLQAVKPSNSKDKDDALKANESSLPAIFPTMGLFDANGQARPDESKDNQDTHSQLADQKTSSNKKNRRKERHERFLRKLHAGRLVEESSKKAKERAKTVVVGDMEPLLSALPTINIPDLTTSTKSSNIGNGKEKLAKNRKKMSKKSRQALHASEIAHFQEVVKHPAFKADPLAAISEHIKNAIQREQENQTEG</sequence>
<dbReference type="GO" id="GO:0030686">
    <property type="term" value="C:90S preribosome"/>
    <property type="evidence" value="ECO:0007669"/>
    <property type="project" value="InterPro"/>
</dbReference>
<organism evidence="5 6">
    <name type="scientific">Pocillopora meandrina</name>
    <dbReference type="NCBI Taxonomy" id="46732"/>
    <lineage>
        <taxon>Eukaryota</taxon>
        <taxon>Metazoa</taxon>
        <taxon>Cnidaria</taxon>
        <taxon>Anthozoa</taxon>
        <taxon>Hexacorallia</taxon>
        <taxon>Scleractinia</taxon>
        <taxon>Astrocoeniina</taxon>
        <taxon>Pocilloporidae</taxon>
        <taxon>Pocillopora</taxon>
    </lineage>
</organism>
<evidence type="ECO:0000256" key="1">
    <source>
        <dbReference type="ARBA" id="ARBA00004604"/>
    </source>
</evidence>
<dbReference type="GO" id="GO:0030688">
    <property type="term" value="C:preribosome, small subunit precursor"/>
    <property type="evidence" value="ECO:0007669"/>
    <property type="project" value="InterPro"/>
</dbReference>
<comment type="similarity">
    <text evidence="2">Belongs to the SLX9 family.</text>
</comment>
<dbReference type="InterPro" id="IPR028160">
    <property type="entry name" value="Slx9-like"/>
</dbReference>